<reference evidence="2 3" key="1">
    <citation type="submission" date="2018-06" db="EMBL/GenBank/DDBJ databases">
        <title>Comparative genomics reveals the genomic features of Rhizophagus irregularis, R. cerebriforme, R. diaphanum and Gigaspora rosea, and their symbiotic lifestyle signature.</title>
        <authorList>
            <person name="Morin E."/>
            <person name="San Clemente H."/>
            <person name="Chen E.C.H."/>
            <person name="De La Providencia I."/>
            <person name="Hainaut M."/>
            <person name="Kuo A."/>
            <person name="Kohler A."/>
            <person name="Murat C."/>
            <person name="Tang N."/>
            <person name="Roy S."/>
            <person name="Loubradou J."/>
            <person name="Henrissat B."/>
            <person name="Grigoriev I.V."/>
            <person name="Corradi N."/>
            <person name="Roux C."/>
            <person name="Martin F.M."/>
        </authorList>
    </citation>
    <scope>NUCLEOTIDE SEQUENCE [LARGE SCALE GENOMIC DNA]</scope>
    <source>
        <strain evidence="2 3">DAOM 194757</strain>
    </source>
</reference>
<gene>
    <name evidence="2" type="ORF">C2G38_2152208</name>
</gene>
<keyword evidence="3" id="KW-1185">Reference proteome</keyword>
<evidence type="ECO:0000256" key="1">
    <source>
        <dbReference type="SAM" id="Phobius"/>
    </source>
</evidence>
<proteinExistence type="predicted"/>
<comment type="caution">
    <text evidence="2">The sequence shown here is derived from an EMBL/GenBank/DDBJ whole genome shotgun (WGS) entry which is preliminary data.</text>
</comment>
<dbReference type="Proteomes" id="UP000266673">
    <property type="component" value="Unassembled WGS sequence"/>
</dbReference>
<sequence length="101" mass="11777">MTYKNEKETDVLIAEIMDIILELVLILTKIEYYMKVNCKALQICLLISINNYLPLALYLIKARFAIGLCMYSYEQFLGKNQWLELVLGFRDTVDGFSMHCP</sequence>
<name>A0A397WAI8_9GLOM</name>
<protein>
    <submittedName>
        <fullName evidence="2">Uncharacterized protein</fullName>
    </submittedName>
</protein>
<keyword evidence="1" id="KW-1133">Transmembrane helix</keyword>
<organism evidence="2 3">
    <name type="scientific">Gigaspora rosea</name>
    <dbReference type="NCBI Taxonomy" id="44941"/>
    <lineage>
        <taxon>Eukaryota</taxon>
        <taxon>Fungi</taxon>
        <taxon>Fungi incertae sedis</taxon>
        <taxon>Mucoromycota</taxon>
        <taxon>Glomeromycotina</taxon>
        <taxon>Glomeromycetes</taxon>
        <taxon>Diversisporales</taxon>
        <taxon>Gigasporaceae</taxon>
        <taxon>Gigaspora</taxon>
    </lineage>
</organism>
<accession>A0A397WAI8</accession>
<evidence type="ECO:0000313" key="3">
    <source>
        <dbReference type="Proteomes" id="UP000266673"/>
    </source>
</evidence>
<keyword evidence="1" id="KW-0812">Transmembrane</keyword>
<evidence type="ECO:0000313" key="2">
    <source>
        <dbReference type="EMBL" id="RIB30599.1"/>
    </source>
</evidence>
<feature type="transmembrane region" description="Helical" evidence="1">
    <location>
        <begin position="40"/>
        <end position="60"/>
    </location>
</feature>
<dbReference type="EMBL" id="QKWP01000009">
    <property type="protein sequence ID" value="RIB30599.1"/>
    <property type="molecule type" value="Genomic_DNA"/>
</dbReference>
<dbReference type="AlphaFoldDB" id="A0A397WAI8"/>
<keyword evidence="1" id="KW-0472">Membrane</keyword>